<keyword evidence="12" id="KW-1185">Reference proteome</keyword>
<dbReference type="InterPro" id="IPR050224">
    <property type="entry name" value="TALE_homeobox"/>
</dbReference>
<evidence type="ECO:0000313" key="11">
    <source>
        <dbReference type="EMBL" id="KDO60173.1"/>
    </source>
</evidence>
<dbReference type="AlphaFoldDB" id="A0A067EYN5"/>
<dbReference type="InterPro" id="IPR008422">
    <property type="entry name" value="KN_HD"/>
</dbReference>
<dbReference type="FunFam" id="1.10.10.60:FF:000117">
    <property type="entry name" value="BEL1-like homeodomain protein 9"/>
    <property type="match status" value="1"/>
</dbReference>
<comment type="subcellular location">
    <subcellularLocation>
        <location evidence="1 8">Nucleus</location>
    </subcellularLocation>
</comment>
<gene>
    <name evidence="11" type="ORF">CISIN_1g048159mg</name>
</gene>
<dbReference type="SMART" id="SM00574">
    <property type="entry name" value="POX"/>
    <property type="match status" value="1"/>
</dbReference>
<dbReference type="InterPro" id="IPR009057">
    <property type="entry name" value="Homeodomain-like_sf"/>
</dbReference>
<evidence type="ECO:0000256" key="3">
    <source>
        <dbReference type="ARBA" id="ARBA00023015"/>
    </source>
</evidence>
<feature type="compositionally biased region" description="Polar residues" evidence="9">
    <location>
        <begin position="705"/>
        <end position="726"/>
    </location>
</feature>
<evidence type="ECO:0000313" key="12">
    <source>
        <dbReference type="Proteomes" id="UP000027120"/>
    </source>
</evidence>
<feature type="compositionally biased region" description="Polar residues" evidence="9">
    <location>
        <begin position="1"/>
        <end position="16"/>
    </location>
</feature>
<feature type="compositionally biased region" description="Polar residues" evidence="9">
    <location>
        <begin position="463"/>
        <end position="472"/>
    </location>
</feature>
<dbReference type="GO" id="GO:0003677">
    <property type="term" value="F:DNA binding"/>
    <property type="evidence" value="ECO:0007669"/>
    <property type="project" value="UniProtKB-UniRule"/>
</dbReference>
<dbReference type="PaxDb" id="2711-XP_006488058.1"/>
<dbReference type="Gene3D" id="1.10.10.60">
    <property type="entry name" value="Homeodomain-like"/>
    <property type="match status" value="1"/>
</dbReference>
<feature type="region of interest" description="Disordered" evidence="9">
    <location>
        <begin position="430"/>
        <end position="472"/>
    </location>
</feature>
<feature type="region of interest" description="Disordered" evidence="9">
    <location>
        <begin position="751"/>
        <end position="773"/>
    </location>
</feature>
<sequence>MDMNNFRPQSSHVAQQSRRDKLRIQQHLEDLSEHSNLEQSSSVNVRNGISFYDSSTTLVSSSELINFSANSSALTAQREAMGHQELSDSHHQHDQHSNTSRPIMTGGDLFTILPHTAVASSHHFRATGDHFQGCCDLKGLDHSQSISEWMVNYASGSSGRESNQNVMLDGEVVSNNSNSTSRKILRPNNYNEYQDHVQSTSVNQPSEKLFGDMHYATPIFPNTVQDVVTLASVGTHGLEVASLLQQSNARETGHVTWTDHSGNELVLLPSYGNQTSAIRYSDPSNWTSRPAAESFHQWSTESGLRNVASDAATQGLSLSLSSNPPSDEMNAGHFAGGYESQNLHFKTDSRSGNSSLLGSFPKPSIIRKGSGKSVQDMGTSSYNVHRNTGPLGPFTGYATILKNSRFLKPAQELLDEFCCVKKSKYGRRGNVSERFSGDRASASASAEADAADVADREVGAKGKNSTSRVSSPTFYSSNQISCEGGVGSSSGESHRPEYQEMRAKLLYLQEEVSKRYKLYHQQLQMVVSSFESVAGLSGATPYVSLAFKAISKNFRCLKSAIMNQLKHVAKALGEEMRSSATVTSSSRGHITNTSAKLNCLDQILQKHKSGGANVGFLEPQQHVWRPQRGLPERAVAILRAWLFEHFLHPYPTDTDKHMLATQTGLSRNQVSNWFINARVRVWKPMVEEIHMLETQGSVATNQDFKTKTDGQSLSDGTAGSSFNGDQPMNDKLAISAMSDEHMDYSGIGSSRSNNEEGLNAEHWNQEKRSRVDSNHRLTTSMDRSLMGFIPYQRNMIEVGGLSAVSLTLGLRHGVESSPQQQQEDQLRRQYGGQMIHDFAG</sequence>
<feature type="DNA-binding region" description="Homeobox" evidence="8">
    <location>
        <begin position="623"/>
        <end position="685"/>
    </location>
</feature>
<evidence type="ECO:0000256" key="6">
    <source>
        <dbReference type="ARBA" id="ARBA00023163"/>
    </source>
</evidence>
<name>A0A067EYN5_CITSI</name>
<evidence type="ECO:0000259" key="10">
    <source>
        <dbReference type="PROSITE" id="PS50071"/>
    </source>
</evidence>
<feature type="region of interest" description="Disordered" evidence="9">
    <location>
        <begin position="705"/>
        <end position="727"/>
    </location>
</feature>
<feature type="domain" description="Homeobox" evidence="10">
    <location>
        <begin position="621"/>
        <end position="684"/>
    </location>
</feature>
<evidence type="ECO:0000256" key="8">
    <source>
        <dbReference type="PROSITE-ProRule" id="PRU00108"/>
    </source>
</evidence>
<proteinExistence type="inferred from homology"/>
<dbReference type="GO" id="GO:0005634">
    <property type="term" value="C:nucleus"/>
    <property type="evidence" value="ECO:0000318"/>
    <property type="project" value="GO_Central"/>
</dbReference>
<evidence type="ECO:0000256" key="2">
    <source>
        <dbReference type="ARBA" id="ARBA00006454"/>
    </source>
</evidence>
<feature type="compositionally biased region" description="Low complexity" evidence="9">
    <location>
        <begin position="438"/>
        <end position="448"/>
    </location>
</feature>
<dbReference type="SUPFAM" id="SSF46689">
    <property type="entry name" value="Homeodomain-like"/>
    <property type="match status" value="1"/>
</dbReference>
<evidence type="ECO:0000256" key="5">
    <source>
        <dbReference type="ARBA" id="ARBA00023155"/>
    </source>
</evidence>
<evidence type="ECO:0000256" key="1">
    <source>
        <dbReference type="ARBA" id="ARBA00004123"/>
    </source>
</evidence>
<feature type="region of interest" description="Disordered" evidence="9">
    <location>
        <begin position="76"/>
        <end position="100"/>
    </location>
</feature>
<reference evidence="11 12" key="1">
    <citation type="submission" date="2014-04" db="EMBL/GenBank/DDBJ databases">
        <authorList>
            <consortium name="International Citrus Genome Consortium"/>
            <person name="Gmitter F."/>
            <person name="Chen C."/>
            <person name="Farmerie W."/>
            <person name="Harkins T."/>
            <person name="Desany B."/>
            <person name="Mohiuddin M."/>
            <person name="Kodira C."/>
            <person name="Borodovsky M."/>
            <person name="Lomsadze A."/>
            <person name="Burns P."/>
            <person name="Jenkins J."/>
            <person name="Prochnik S."/>
            <person name="Shu S."/>
            <person name="Chapman J."/>
            <person name="Pitluck S."/>
            <person name="Schmutz J."/>
            <person name="Rokhsar D."/>
        </authorList>
    </citation>
    <scope>NUCLEOTIDE SEQUENCE</scope>
</reference>
<dbReference type="SMR" id="A0A067EYN5"/>
<protein>
    <recommendedName>
        <fullName evidence="10">Homeobox domain-containing protein</fullName>
    </recommendedName>
</protein>
<dbReference type="InterPro" id="IPR001356">
    <property type="entry name" value="HD"/>
</dbReference>
<evidence type="ECO:0000256" key="4">
    <source>
        <dbReference type="ARBA" id="ARBA00023125"/>
    </source>
</evidence>
<dbReference type="Proteomes" id="UP000027120">
    <property type="component" value="Unassembled WGS sequence"/>
</dbReference>
<dbReference type="PROSITE" id="PS50071">
    <property type="entry name" value="HOMEOBOX_2"/>
    <property type="match status" value="1"/>
</dbReference>
<dbReference type="STRING" id="2711.A0A067EYN5"/>
<organism evidence="11 12">
    <name type="scientific">Citrus sinensis</name>
    <name type="common">Sweet orange</name>
    <name type="synonym">Citrus aurantium var. sinensis</name>
    <dbReference type="NCBI Taxonomy" id="2711"/>
    <lineage>
        <taxon>Eukaryota</taxon>
        <taxon>Viridiplantae</taxon>
        <taxon>Streptophyta</taxon>
        <taxon>Embryophyta</taxon>
        <taxon>Tracheophyta</taxon>
        <taxon>Spermatophyta</taxon>
        <taxon>Magnoliopsida</taxon>
        <taxon>eudicotyledons</taxon>
        <taxon>Gunneridae</taxon>
        <taxon>Pentapetalae</taxon>
        <taxon>rosids</taxon>
        <taxon>malvids</taxon>
        <taxon>Sapindales</taxon>
        <taxon>Rutaceae</taxon>
        <taxon>Aurantioideae</taxon>
        <taxon>Citrus</taxon>
    </lineage>
</organism>
<keyword evidence="5 8" id="KW-0371">Homeobox</keyword>
<keyword evidence="6" id="KW-0804">Transcription</keyword>
<dbReference type="SMART" id="SM00389">
    <property type="entry name" value="HOX"/>
    <property type="match status" value="1"/>
</dbReference>
<evidence type="ECO:0000256" key="9">
    <source>
        <dbReference type="SAM" id="MobiDB-lite"/>
    </source>
</evidence>
<keyword evidence="7 8" id="KW-0539">Nucleus</keyword>
<dbReference type="EMBL" id="KK784933">
    <property type="protein sequence ID" value="KDO60173.1"/>
    <property type="molecule type" value="Genomic_DNA"/>
</dbReference>
<dbReference type="Pfam" id="PF07526">
    <property type="entry name" value="POX"/>
    <property type="match status" value="1"/>
</dbReference>
<comment type="similarity">
    <text evidence="2">Belongs to the TALE/BELL homeobox family.</text>
</comment>
<dbReference type="eggNOG" id="KOG0773">
    <property type="taxonomic scope" value="Eukaryota"/>
</dbReference>
<dbReference type="GO" id="GO:0006355">
    <property type="term" value="P:regulation of DNA-templated transcription"/>
    <property type="evidence" value="ECO:0007669"/>
    <property type="project" value="InterPro"/>
</dbReference>
<keyword evidence="4 8" id="KW-0238">DNA-binding</keyword>
<dbReference type="InterPro" id="IPR006563">
    <property type="entry name" value="POX_dom"/>
</dbReference>
<feature type="compositionally biased region" description="Basic and acidic residues" evidence="9">
    <location>
        <begin position="763"/>
        <end position="773"/>
    </location>
</feature>
<dbReference type="Pfam" id="PF05920">
    <property type="entry name" value="Homeobox_KN"/>
    <property type="match status" value="1"/>
</dbReference>
<feature type="region of interest" description="Disordered" evidence="9">
    <location>
        <begin position="1"/>
        <end position="20"/>
    </location>
</feature>
<keyword evidence="3" id="KW-0805">Transcription regulation</keyword>
<evidence type="ECO:0000256" key="7">
    <source>
        <dbReference type="ARBA" id="ARBA00023242"/>
    </source>
</evidence>
<dbReference type="PANTHER" id="PTHR11850">
    <property type="entry name" value="HOMEOBOX PROTEIN TRANSCRIPTION FACTORS"/>
    <property type="match status" value="1"/>
</dbReference>
<dbReference type="CDD" id="cd00086">
    <property type="entry name" value="homeodomain"/>
    <property type="match status" value="1"/>
</dbReference>
<accession>A0A067EYN5</accession>
<feature type="compositionally biased region" description="Basic and acidic residues" evidence="9">
    <location>
        <begin position="80"/>
        <end position="96"/>
    </location>
</feature>